<organism evidence="1 2">
    <name type="scientific">Ancylostoma ceylanicum</name>
    <dbReference type="NCBI Taxonomy" id="53326"/>
    <lineage>
        <taxon>Eukaryota</taxon>
        <taxon>Metazoa</taxon>
        <taxon>Ecdysozoa</taxon>
        <taxon>Nematoda</taxon>
        <taxon>Chromadorea</taxon>
        <taxon>Rhabditida</taxon>
        <taxon>Rhabditina</taxon>
        <taxon>Rhabditomorpha</taxon>
        <taxon>Strongyloidea</taxon>
        <taxon>Ancylostomatidae</taxon>
        <taxon>Ancylostomatinae</taxon>
        <taxon>Ancylostoma</taxon>
    </lineage>
</organism>
<comment type="caution">
    <text evidence="1">The sequence shown here is derived from an EMBL/GenBank/DDBJ whole genome shotgun (WGS) entry which is preliminary data.</text>
</comment>
<name>A0A016WYV2_9BILA</name>
<gene>
    <name evidence="1" type="primary">Acey_s0442.g1526</name>
    <name evidence="1" type="ORF">Y032_0442g1526</name>
</gene>
<accession>A0A016WYV2</accession>
<protein>
    <submittedName>
        <fullName evidence="1">Uncharacterized protein</fullName>
    </submittedName>
</protein>
<sequence length="87" mass="10145">MLCTMVFKTVSPTRRSSYNDSFPDRADLSYLIQTVEVMDFHQGVDCTRILVNMRGDAAIAEVCKVTSPYLHLFRLRRLRSLPHWRPN</sequence>
<proteinExistence type="predicted"/>
<dbReference type="AlphaFoldDB" id="A0A016WYV2"/>
<evidence type="ECO:0000313" key="2">
    <source>
        <dbReference type="Proteomes" id="UP000024635"/>
    </source>
</evidence>
<reference evidence="2" key="1">
    <citation type="journal article" date="2015" name="Nat. Genet.">
        <title>The genome and transcriptome of the zoonotic hookworm Ancylostoma ceylanicum identify infection-specific gene families.</title>
        <authorList>
            <person name="Schwarz E.M."/>
            <person name="Hu Y."/>
            <person name="Antoshechkin I."/>
            <person name="Miller M.M."/>
            <person name="Sternberg P.W."/>
            <person name="Aroian R.V."/>
        </authorList>
    </citation>
    <scope>NUCLEOTIDE SEQUENCE</scope>
    <source>
        <strain evidence="2">HY135</strain>
    </source>
</reference>
<keyword evidence="2" id="KW-1185">Reference proteome</keyword>
<dbReference type="Proteomes" id="UP000024635">
    <property type="component" value="Unassembled WGS sequence"/>
</dbReference>
<dbReference type="EMBL" id="JARK01000042">
    <property type="protein sequence ID" value="EYC44999.1"/>
    <property type="molecule type" value="Genomic_DNA"/>
</dbReference>
<evidence type="ECO:0000313" key="1">
    <source>
        <dbReference type="EMBL" id="EYC44999.1"/>
    </source>
</evidence>